<evidence type="ECO:0000313" key="2">
    <source>
        <dbReference type="EMBL" id="MFC3109267.1"/>
    </source>
</evidence>
<organism evidence="2 3">
    <name type="scientific">Undibacterium arcticum</name>
    <dbReference type="NCBI Taxonomy" id="1762892"/>
    <lineage>
        <taxon>Bacteria</taxon>
        <taxon>Pseudomonadati</taxon>
        <taxon>Pseudomonadota</taxon>
        <taxon>Betaproteobacteria</taxon>
        <taxon>Burkholderiales</taxon>
        <taxon>Oxalobacteraceae</taxon>
        <taxon>Undibacterium</taxon>
    </lineage>
</organism>
<evidence type="ECO:0000313" key="3">
    <source>
        <dbReference type="Proteomes" id="UP001595530"/>
    </source>
</evidence>
<comment type="caution">
    <text evidence="2">The sequence shown here is derived from an EMBL/GenBank/DDBJ whole genome shotgun (WGS) entry which is preliminary data.</text>
</comment>
<protein>
    <submittedName>
        <fullName evidence="2">Phosphate acyltransferase</fullName>
    </submittedName>
</protein>
<dbReference type="SUPFAM" id="SSF53659">
    <property type="entry name" value="Isocitrate/Isopropylmalate dehydrogenase-like"/>
    <property type="match status" value="1"/>
</dbReference>
<dbReference type="EMBL" id="JBHRTP010000048">
    <property type="protein sequence ID" value="MFC3109267.1"/>
    <property type="molecule type" value="Genomic_DNA"/>
</dbReference>
<dbReference type="GO" id="GO:0016746">
    <property type="term" value="F:acyltransferase activity"/>
    <property type="evidence" value="ECO:0007669"/>
    <property type="project" value="UniProtKB-KW"/>
</dbReference>
<dbReference type="Pfam" id="PF01515">
    <property type="entry name" value="PTA_PTB"/>
    <property type="match status" value="1"/>
</dbReference>
<feature type="domain" description="Phosphate acetyl/butaryl transferase" evidence="1">
    <location>
        <begin position="33"/>
        <end position="85"/>
    </location>
</feature>
<proteinExistence type="predicted"/>
<evidence type="ECO:0000259" key="1">
    <source>
        <dbReference type="Pfam" id="PF01515"/>
    </source>
</evidence>
<dbReference type="RefSeq" id="WP_390331904.1">
    <property type="nucleotide sequence ID" value="NZ_JBHRTP010000048.1"/>
</dbReference>
<sequence length="102" mass="11246">MQCPCGRLRTFELIGLLTTTINEAMKLATVKAIVVCGVVGRYHSHLEQVQNIIGKQQGVNLLTAMNLLMLPGRNLFVSDAYVNDSGTHTARHCQTGPYPHIR</sequence>
<keyword evidence="3" id="KW-1185">Reference proteome</keyword>
<gene>
    <name evidence="2" type="ORF">ACFOFO_15055</name>
</gene>
<accession>A0ABV7F2H5</accession>
<dbReference type="InterPro" id="IPR002505">
    <property type="entry name" value="PTA_PTB"/>
</dbReference>
<reference evidence="3" key="1">
    <citation type="journal article" date="2019" name="Int. J. Syst. Evol. Microbiol.">
        <title>The Global Catalogue of Microorganisms (GCM) 10K type strain sequencing project: providing services to taxonomists for standard genome sequencing and annotation.</title>
        <authorList>
            <consortium name="The Broad Institute Genomics Platform"/>
            <consortium name="The Broad Institute Genome Sequencing Center for Infectious Disease"/>
            <person name="Wu L."/>
            <person name="Ma J."/>
        </authorList>
    </citation>
    <scope>NUCLEOTIDE SEQUENCE [LARGE SCALE GENOMIC DNA]</scope>
    <source>
        <strain evidence="3">KCTC 42986</strain>
    </source>
</reference>
<dbReference type="Proteomes" id="UP001595530">
    <property type="component" value="Unassembled WGS sequence"/>
</dbReference>
<name>A0ABV7F2H5_9BURK</name>
<keyword evidence="2" id="KW-0012">Acyltransferase</keyword>
<keyword evidence="2" id="KW-0808">Transferase</keyword>